<accession>A0ABW7X710</accession>
<dbReference type="EMBL" id="JBIRYO010000020">
    <property type="protein sequence ID" value="MFI2476916.1"/>
    <property type="molecule type" value="Genomic_DNA"/>
</dbReference>
<dbReference type="Pfam" id="PF00440">
    <property type="entry name" value="TetR_N"/>
    <property type="match status" value="1"/>
</dbReference>
<evidence type="ECO:0000313" key="6">
    <source>
        <dbReference type="EMBL" id="MFI2476916.1"/>
    </source>
</evidence>
<evidence type="ECO:0000259" key="5">
    <source>
        <dbReference type="PROSITE" id="PS50977"/>
    </source>
</evidence>
<dbReference type="PROSITE" id="PS50977">
    <property type="entry name" value="HTH_TETR_2"/>
    <property type="match status" value="1"/>
</dbReference>
<dbReference type="PANTHER" id="PTHR30055:SF151">
    <property type="entry name" value="TRANSCRIPTIONAL REGULATORY PROTEIN"/>
    <property type="match status" value="1"/>
</dbReference>
<dbReference type="InterPro" id="IPR004111">
    <property type="entry name" value="Repressor_TetR_C"/>
</dbReference>
<dbReference type="Gene3D" id="1.10.10.60">
    <property type="entry name" value="Homeodomain-like"/>
    <property type="match status" value="1"/>
</dbReference>
<dbReference type="InterPro" id="IPR001647">
    <property type="entry name" value="HTH_TetR"/>
</dbReference>
<evidence type="ECO:0000256" key="2">
    <source>
        <dbReference type="ARBA" id="ARBA00023125"/>
    </source>
</evidence>
<dbReference type="Pfam" id="PF02909">
    <property type="entry name" value="TetR_C_1"/>
    <property type="match status" value="1"/>
</dbReference>
<keyword evidence="3" id="KW-0804">Transcription</keyword>
<keyword evidence="1" id="KW-0805">Transcription regulation</keyword>
<evidence type="ECO:0000256" key="1">
    <source>
        <dbReference type="ARBA" id="ARBA00023015"/>
    </source>
</evidence>
<keyword evidence="2 4" id="KW-0238">DNA-binding</keyword>
<dbReference type="InterPro" id="IPR036271">
    <property type="entry name" value="Tet_transcr_reg_TetR-rel_C_sf"/>
</dbReference>
<organism evidence="6 7">
    <name type="scientific">Nocardia xishanensis</name>
    <dbReference type="NCBI Taxonomy" id="238964"/>
    <lineage>
        <taxon>Bacteria</taxon>
        <taxon>Bacillati</taxon>
        <taxon>Actinomycetota</taxon>
        <taxon>Actinomycetes</taxon>
        <taxon>Mycobacteriales</taxon>
        <taxon>Nocardiaceae</taxon>
        <taxon>Nocardia</taxon>
    </lineage>
</organism>
<evidence type="ECO:0000256" key="4">
    <source>
        <dbReference type="PROSITE-ProRule" id="PRU00335"/>
    </source>
</evidence>
<sequence>MTAEIPPVARLLWSGNPPAGRGPRPALTLERIVAEAIRVADADGIAALSMQRIAKQLGAATMSLYRHVPSKDDLVVLMIDGAMANPPELPGDDWRAALEAWARETRELYRRHPWLLAVGTGNRFMGPNEAAWAETAMRALLGAGLEPQGVAETVLSVTAFVSGATRLELDPALGRGAPGHVGPVLDPAVITEYGEPERYPALLSLTAAGSPDSSGTDPLTETVFEFGLARLLDGIAAALDGPRSDEK</sequence>
<evidence type="ECO:0000313" key="7">
    <source>
        <dbReference type="Proteomes" id="UP001611415"/>
    </source>
</evidence>
<keyword evidence="7" id="KW-1185">Reference proteome</keyword>
<feature type="DNA-binding region" description="H-T-H motif" evidence="4">
    <location>
        <begin position="49"/>
        <end position="68"/>
    </location>
</feature>
<dbReference type="InterPro" id="IPR009057">
    <property type="entry name" value="Homeodomain-like_sf"/>
</dbReference>
<reference evidence="6 7" key="1">
    <citation type="submission" date="2024-10" db="EMBL/GenBank/DDBJ databases">
        <title>The Natural Products Discovery Center: Release of the First 8490 Sequenced Strains for Exploring Actinobacteria Biosynthetic Diversity.</title>
        <authorList>
            <person name="Kalkreuter E."/>
            <person name="Kautsar S.A."/>
            <person name="Yang D."/>
            <person name="Bader C.D."/>
            <person name="Teijaro C.N."/>
            <person name="Fluegel L."/>
            <person name="Davis C.M."/>
            <person name="Simpson J.R."/>
            <person name="Lauterbach L."/>
            <person name="Steele A.D."/>
            <person name="Gui C."/>
            <person name="Meng S."/>
            <person name="Li G."/>
            <person name="Viehrig K."/>
            <person name="Ye F."/>
            <person name="Su P."/>
            <person name="Kiefer A.F."/>
            <person name="Nichols A."/>
            <person name="Cepeda A.J."/>
            <person name="Yan W."/>
            <person name="Fan B."/>
            <person name="Jiang Y."/>
            <person name="Adhikari A."/>
            <person name="Zheng C.-J."/>
            <person name="Schuster L."/>
            <person name="Cowan T.M."/>
            <person name="Smanski M.J."/>
            <person name="Chevrette M.G."/>
            <person name="De Carvalho L.P.S."/>
            <person name="Shen B."/>
        </authorList>
    </citation>
    <scope>NUCLEOTIDE SEQUENCE [LARGE SCALE GENOMIC DNA]</scope>
    <source>
        <strain evidence="6 7">NPDC019275</strain>
    </source>
</reference>
<comment type="caution">
    <text evidence="6">The sequence shown here is derived from an EMBL/GenBank/DDBJ whole genome shotgun (WGS) entry which is preliminary data.</text>
</comment>
<dbReference type="InterPro" id="IPR050109">
    <property type="entry name" value="HTH-type_TetR-like_transc_reg"/>
</dbReference>
<gene>
    <name evidence="6" type="ORF">ACH49W_26335</name>
</gene>
<proteinExistence type="predicted"/>
<dbReference type="RefSeq" id="WP_357407984.1">
    <property type="nucleotide sequence ID" value="NZ_JBEYCD010000011.1"/>
</dbReference>
<dbReference type="PANTHER" id="PTHR30055">
    <property type="entry name" value="HTH-TYPE TRANSCRIPTIONAL REGULATOR RUTR"/>
    <property type="match status" value="1"/>
</dbReference>
<dbReference type="SUPFAM" id="SSF46689">
    <property type="entry name" value="Homeodomain-like"/>
    <property type="match status" value="1"/>
</dbReference>
<evidence type="ECO:0000256" key="3">
    <source>
        <dbReference type="ARBA" id="ARBA00023163"/>
    </source>
</evidence>
<dbReference type="Proteomes" id="UP001611415">
    <property type="component" value="Unassembled WGS sequence"/>
</dbReference>
<feature type="domain" description="HTH tetR-type" evidence="5">
    <location>
        <begin position="26"/>
        <end position="86"/>
    </location>
</feature>
<protein>
    <submittedName>
        <fullName evidence="6">TetR/AcrR family transcriptional regulator</fullName>
    </submittedName>
</protein>
<dbReference type="Gene3D" id="1.10.357.10">
    <property type="entry name" value="Tetracycline Repressor, domain 2"/>
    <property type="match status" value="1"/>
</dbReference>
<dbReference type="SUPFAM" id="SSF48498">
    <property type="entry name" value="Tetracyclin repressor-like, C-terminal domain"/>
    <property type="match status" value="1"/>
</dbReference>
<name>A0ABW7X710_9NOCA</name>